<dbReference type="RefSeq" id="WP_169345644.1">
    <property type="nucleotide sequence ID" value="NZ_JABBJJ010000065.1"/>
</dbReference>
<dbReference type="AlphaFoldDB" id="A0A848LG78"/>
<dbReference type="Proteomes" id="UP000518300">
    <property type="component" value="Unassembled WGS sequence"/>
</dbReference>
<dbReference type="PROSITE" id="PS51257">
    <property type="entry name" value="PROKAR_LIPOPROTEIN"/>
    <property type="match status" value="1"/>
</dbReference>
<dbReference type="InterPro" id="IPR036213">
    <property type="entry name" value="Calpain_III_sf"/>
</dbReference>
<comment type="caution">
    <text evidence="1">The sequence shown here is derived from an EMBL/GenBank/DDBJ whole genome shotgun (WGS) entry which is preliminary data.</text>
</comment>
<sequence length="331" mass="35771">MLRQMLKVCGVLPMVVLAGCENPTGGNAPVESLRESPQAVMYFPPPPVSGNIYDSTTYLGPVALGGSVRTYFTQNPQYYSFKVTVPASLLRTRFEVTHEGTSMYLDTGLMVYGPKNASGSYGTHPWVQDDDYGYGQLSRIEAQLPAGEYLVVVSSATGAGKQFQLQTTCVSGAACPPPPAATPDTSGYGPGLTPLPLTAQLEATVEAGNEARYYTEGSLRAYDAYWPHPGVPTLSQADRSVMTLQEYSAFAADDAIAYSYAQAKAYLYSEFEALGPQLLATYGNGTENVQVAIRYHEYPVAPGASGWFRLFVILFPESKKVVVFEQTGYET</sequence>
<organism evidence="1 2">
    <name type="scientific">Pyxidicoccus fallax</name>
    <dbReference type="NCBI Taxonomy" id="394095"/>
    <lineage>
        <taxon>Bacteria</taxon>
        <taxon>Pseudomonadati</taxon>
        <taxon>Myxococcota</taxon>
        <taxon>Myxococcia</taxon>
        <taxon>Myxococcales</taxon>
        <taxon>Cystobacterineae</taxon>
        <taxon>Myxococcaceae</taxon>
        <taxon>Pyxidicoccus</taxon>
    </lineage>
</organism>
<accession>A0A848LG78</accession>
<proteinExistence type="predicted"/>
<evidence type="ECO:0000313" key="1">
    <source>
        <dbReference type="EMBL" id="NMO16353.1"/>
    </source>
</evidence>
<name>A0A848LG78_9BACT</name>
<protein>
    <recommendedName>
        <fullName evidence="3">Lipoprotein</fullName>
    </recommendedName>
</protein>
<reference evidence="1 2" key="1">
    <citation type="submission" date="2020-04" db="EMBL/GenBank/DDBJ databases">
        <title>Draft genome of Pyxidicoccus fallax type strain.</title>
        <authorList>
            <person name="Whitworth D.E."/>
        </authorList>
    </citation>
    <scope>NUCLEOTIDE SEQUENCE [LARGE SCALE GENOMIC DNA]</scope>
    <source>
        <strain evidence="1 2">DSM 14698</strain>
    </source>
</reference>
<dbReference type="EMBL" id="JABBJJ010000065">
    <property type="protein sequence ID" value="NMO16353.1"/>
    <property type="molecule type" value="Genomic_DNA"/>
</dbReference>
<keyword evidence="2" id="KW-1185">Reference proteome</keyword>
<evidence type="ECO:0008006" key="3">
    <source>
        <dbReference type="Google" id="ProtNLM"/>
    </source>
</evidence>
<dbReference type="SUPFAM" id="SSF49758">
    <property type="entry name" value="Calpain large subunit, middle domain (domain III)"/>
    <property type="match status" value="1"/>
</dbReference>
<gene>
    <name evidence="1" type="ORF">HG543_16045</name>
</gene>
<evidence type="ECO:0000313" key="2">
    <source>
        <dbReference type="Proteomes" id="UP000518300"/>
    </source>
</evidence>